<dbReference type="InterPro" id="IPR011990">
    <property type="entry name" value="TPR-like_helical_dom_sf"/>
</dbReference>
<name>W7U4D2_9STRA</name>
<evidence type="ECO:0000313" key="2">
    <source>
        <dbReference type="Proteomes" id="UP000019335"/>
    </source>
</evidence>
<comment type="caution">
    <text evidence="1">The sequence shown here is derived from an EMBL/GenBank/DDBJ whole genome shotgun (WGS) entry which is preliminary data.</text>
</comment>
<proteinExistence type="predicted"/>
<dbReference type="OrthoDB" id="10317354at2759"/>
<dbReference type="Proteomes" id="UP000019335">
    <property type="component" value="Chromosome 6"/>
</dbReference>
<dbReference type="AlphaFoldDB" id="W7U4D2"/>
<sequence>MASPDTDNNIATMCAIGQTIRVRLGLDSSSRHCRATILTLNEGCPHTVDVLFQDGMDWAEGKEEEAQVPLDRLFGLEPFEEGRDAERVAIGKVGGTGAEERRERAQRLREQGNQLFTKYKDYGAALEFYSEALEILGPREGKGGLRVGTLM</sequence>
<keyword evidence="2" id="KW-1185">Reference proteome</keyword>
<reference evidence="1 2" key="1">
    <citation type="journal article" date="2014" name="Mol. Plant">
        <title>Chromosome Scale Genome Assembly and Transcriptome Profiling of Nannochloropsis gaditana in Nitrogen Depletion.</title>
        <authorList>
            <person name="Corteggiani Carpinelli E."/>
            <person name="Telatin A."/>
            <person name="Vitulo N."/>
            <person name="Forcato C."/>
            <person name="D'Angelo M."/>
            <person name="Schiavon R."/>
            <person name="Vezzi A."/>
            <person name="Giacometti G.M."/>
            <person name="Morosinotto T."/>
            <person name="Valle G."/>
        </authorList>
    </citation>
    <scope>NUCLEOTIDE SEQUENCE [LARGE SCALE GENOMIC DNA]</scope>
    <source>
        <strain evidence="1 2">B-31</strain>
    </source>
</reference>
<organism evidence="1 2">
    <name type="scientific">Nannochloropsis gaditana</name>
    <dbReference type="NCBI Taxonomy" id="72520"/>
    <lineage>
        <taxon>Eukaryota</taxon>
        <taxon>Sar</taxon>
        <taxon>Stramenopiles</taxon>
        <taxon>Ochrophyta</taxon>
        <taxon>Eustigmatophyceae</taxon>
        <taxon>Eustigmatales</taxon>
        <taxon>Monodopsidaceae</taxon>
        <taxon>Nannochloropsis</taxon>
    </lineage>
</organism>
<protein>
    <submittedName>
        <fullName evidence="1">Elongated TPR repeat-containing domain protein</fullName>
    </submittedName>
</protein>
<dbReference type="Gene3D" id="1.25.40.10">
    <property type="entry name" value="Tetratricopeptide repeat domain"/>
    <property type="match status" value="1"/>
</dbReference>
<gene>
    <name evidence="1" type="ORF">Naga_100605g4</name>
</gene>
<accession>W7U4D2</accession>
<dbReference type="EMBL" id="AZIL01000407">
    <property type="protein sequence ID" value="EWM27786.1"/>
    <property type="molecule type" value="Genomic_DNA"/>
</dbReference>
<evidence type="ECO:0000313" key="1">
    <source>
        <dbReference type="EMBL" id="EWM27786.1"/>
    </source>
</evidence>